<comment type="subcellular location">
    <subcellularLocation>
        <location evidence="1">Cytoplasm</location>
    </subcellularLocation>
</comment>
<dbReference type="InterPro" id="IPR037898">
    <property type="entry name" value="NudC_fam"/>
</dbReference>
<evidence type="ECO:0000259" key="4">
    <source>
        <dbReference type="PROSITE" id="PS51203"/>
    </source>
</evidence>
<evidence type="ECO:0000256" key="1">
    <source>
        <dbReference type="ARBA" id="ARBA00004496"/>
    </source>
</evidence>
<organism evidence="5 6">
    <name type="scientific">Datura stramonium</name>
    <name type="common">Jimsonweed</name>
    <name type="synonym">Common thornapple</name>
    <dbReference type="NCBI Taxonomy" id="4076"/>
    <lineage>
        <taxon>Eukaryota</taxon>
        <taxon>Viridiplantae</taxon>
        <taxon>Streptophyta</taxon>
        <taxon>Embryophyta</taxon>
        <taxon>Tracheophyta</taxon>
        <taxon>Spermatophyta</taxon>
        <taxon>Magnoliopsida</taxon>
        <taxon>eudicotyledons</taxon>
        <taxon>Gunneridae</taxon>
        <taxon>Pentapetalae</taxon>
        <taxon>asterids</taxon>
        <taxon>lamiids</taxon>
        <taxon>Solanales</taxon>
        <taxon>Solanaceae</taxon>
        <taxon>Solanoideae</taxon>
        <taxon>Datureae</taxon>
        <taxon>Datura</taxon>
    </lineage>
</organism>
<accession>A0ABS8SUC3</accession>
<dbReference type="Proteomes" id="UP000823775">
    <property type="component" value="Unassembled WGS sequence"/>
</dbReference>
<evidence type="ECO:0000256" key="2">
    <source>
        <dbReference type="ARBA" id="ARBA00022490"/>
    </source>
</evidence>
<dbReference type="InterPro" id="IPR008978">
    <property type="entry name" value="HSP20-like_chaperone"/>
</dbReference>
<dbReference type="CDD" id="cd06467">
    <property type="entry name" value="p23_NUDC_like"/>
    <property type="match status" value="1"/>
</dbReference>
<dbReference type="Pfam" id="PF04969">
    <property type="entry name" value="CS"/>
    <property type="match status" value="1"/>
</dbReference>
<proteinExistence type="predicted"/>
<evidence type="ECO:0000313" key="6">
    <source>
        <dbReference type="Proteomes" id="UP000823775"/>
    </source>
</evidence>
<feature type="region of interest" description="Disordered" evidence="3">
    <location>
        <begin position="1"/>
        <end position="26"/>
    </location>
</feature>
<dbReference type="EMBL" id="JACEIK010000821">
    <property type="protein sequence ID" value="MCD7462629.1"/>
    <property type="molecule type" value="Genomic_DNA"/>
</dbReference>
<feature type="domain" description="CS" evidence="4">
    <location>
        <begin position="73"/>
        <end position="159"/>
    </location>
</feature>
<dbReference type="PROSITE" id="PS51203">
    <property type="entry name" value="CS"/>
    <property type="match status" value="1"/>
</dbReference>
<dbReference type="InterPro" id="IPR007052">
    <property type="entry name" value="CS_dom"/>
</dbReference>
<comment type="caution">
    <text evidence="5">The sequence shown here is derived from an EMBL/GenBank/DDBJ whole genome shotgun (WGS) entry which is preliminary data.</text>
</comment>
<sequence>LETEERNRKDKVQGSPGNPDKKLKEDVPIVDTKDDVKDMNVEEVQEARNASEAMELIVLVVGMYTTPNIGNGLDLDIYSWGQSLKEVNFNIPIPHGTKSRFIICDINKNHLTVGLKGQPPIIDGEFYRPVKVEDCFWSLASSVHLSSLITGLNGVDTLTLGAVLLLSSYCKRDKSSDA</sequence>
<dbReference type="PANTHER" id="PTHR12356">
    <property type="entry name" value="NUCLEAR MOVEMENT PROTEIN NUDC"/>
    <property type="match status" value="1"/>
</dbReference>
<gene>
    <name evidence="5" type="ORF">HAX54_049001</name>
</gene>
<evidence type="ECO:0000313" key="5">
    <source>
        <dbReference type="EMBL" id="MCD7462629.1"/>
    </source>
</evidence>
<protein>
    <recommendedName>
        <fullName evidence="4">CS domain-containing protein</fullName>
    </recommendedName>
</protein>
<keyword evidence="6" id="KW-1185">Reference proteome</keyword>
<dbReference type="SUPFAM" id="SSF49764">
    <property type="entry name" value="HSP20-like chaperones"/>
    <property type="match status" value="1"/>
</dbReference>
<feature type="non-terminal residue" evidence="5">
    <location>
        <position position="1"/>
    </location>
</feature>
<feature type="compositionally biased region" description="Basic and acidic residues" evidence="3">
    <location>
        <begin position="1"/>
        <end position="12"/>
    </location>
</feature>
<evidence type="ECO:0000256" key="3">
    <source>
        <dbReference type="SAM" id="MobiDB-lite"/>
    </source>
</evidence>
<keyword evidence="2" id="KW-0963">Cytoplasm</keyword>
<reference evidence="5 6" key="1">
    <citation type="journal article" date="2021" name="BMC Genomics">
        <title>Datura genome reveals duplications of psychoactive alkaloid biosynthetic genes and high mutation rate following tissue culture.</title>
        <authorList>
            <person name="Rajewski A."/>
            <person name="Carter-House D."/>
            <person name="Stajich J."/>
            <person name="Litt A."/>
        </authorList>
    </citation>
    <scope>NUCLEOTIDE SEQUENCE [LARGE SCALE GENOMIC DNA]</scope>
    <source>
        <strain evidence="5">AR-01</strain>
    </source>
</reference>
<dbReference type="PANTHER" id="PTHR12356:SF3">
    <property type="entry name" value="NUCLEAR MIGRATION PROTEIN NUDC"/>
    <property type="match status" value="1"/>
</dbReference>
<dbReference type="Gene3D" id="2.60.40.790">
    <property type="match status" value="1"/>
</dbReference>
<name>A0ABS8SUC3_DATST</name>